<proteinExistence type="predicted"/>
<dbReference type="InterPro" id="IPR013154">
    <property type="entry name" value="ADH-like_N"/>
</dbReference>
<dbReference type="SUPFAM" id="SSF51735">
    <property type="entry name" value="NAD(P)-binding Rossmann-fold domains"/>
    <property type="match status" value="1"/>
</dbReference>
<reference evidence="4 5" key="1">
    <citation type="journal article" date="2019" name="Int. J. Syst. Evol. Microbiol.">
        <title>The Global Catalogue of Microorganisms (GCM) 10K type strain sequencing project: providing services to taxonomists for standard genome sequencing and annotation.</title>
        <authorList>
            <consortium name="The Broad Institute Genomics Platform"/>
            <consortium name="The Broad Institute Genome Sequencing Center for Infectious Disease"/>
            <person name="Wu L."/>
            <person name="Ma J."/>
        </authorList>
    </citation>
    <scope>NUCLEOTIDE SEQUENCE [LARGE SCALE GENOMIC DNA]</scope>
    <source>
        <strain evidence="4 5">JCM 15577</strain>
    </source>
</reference>
<dbReference type="Proteomes" id="UP001501690">
    <property type="component" value="Unassembled WGS sequence"/>
</dbReference>
<dbReference type="Pfam" id="PF08240">
    <property type="entry name" value="ADH_N"/>
    <property type="match status" value="1"/>
</dbReference>
<dbReference type="SUPFAM" id="SSF50129">
    <property type="entry name" value="GroES-like"/>
    <property type="match status" value="1"/>
</dbReference>
<dbReference type="InterPro" id="IPR020843">
    <property type="entry name" value="ER"/>
</dbReference>
<dbReference type="Gene3D" id="3.40.50.720">
    <property type="entry name" value="NAD(P)-binding Rossmann-like Domain"/>
    <property type="match status" value="1"/>
</dbReference>
<accession>A0ABN2IER5</accession>
<dbReference type="PANTHER" id="PTHR48106:SF18">
    <property type="entry name" value="QUINONE OXIDOREDUCTASE PIG3"/>
    <property type="match status" value="1"/>
</dbReference>
<evidence type="ECO:0000256" key="2">
    <source>
        <dbReference type="ARBA" id="ARBA00023002"/>
    </source>
</evidence>
<keyword evidence="5" id="KW-1185">Reference proteome</keyword>
<feature type="domain" description="Enoyl reductase (ER)" evidence="3">
    <location>
        <begin position="7"/>
        <end position="345"/>
    </location>
</feature>
<sequence length="355" mass="36845">MRAWVQTDFGGPEVRRQIDVAAPPAAPDEVIIRVLAVALNRLDVLQRTAPVIPSMSVPHIAGMDMVGQVELASSDADSPAVGAVVLVDPVVSCGSCDYCLADTPTYCAEFATLGSTRSGGMAELVAVPARNCTVVPVDPDDTARLAELAAVPVAGVTAWRGLLSAGSLTANETVVIPGAGSGLGAAGVQIALSRGARVITLVSGEAKRERALASGAHEVIDRTATPDWVAEVLRLTAGRGADMVWDHVGGDFLGAALRATRPGGRVVLSGTTAGLDTQLHLPDLYQPGRNILGHGSYGRADMAAAIEAFTSGDFRVVIDSVWEFDELPAAERKLESNDFFGKIVVLGPPRSPDPK</sequence>
<protein>
    <submittedName>
        <fullName evidence="4">Zinc-binding dehydrogenase</fullName>
    </submittedName>
</protein>
<evidence type="ECO:0000259" key="3">
    <source>
        <dbReference type="SMART" id="SM00829"/>
    </source>
</evidence>
<dbReference type="InterPro" id="IPR036291">
    <property type="entry name" value="NAD(P)-bd_dom_sf"/>
</dbReference>
<organism evidence="4 5">
    <name type="scientific">Microbacterium sediminicola</name>
    <dbReference type="NCBI Taxonomy" id="415210"/>
    <lineage>
        <taxon>Bacteria</taxon>
        <taxon>Bacillati</taxon>
        <taxon>Actinomycetota</taxon>
        <taxon>Actinomycetes</taxon>
        <taxon>Micrococcales</taxon>
        <taxon>Microbacteriaceae</taxon>
        <taxon>Microbacterium</taxon>
    </lineage>
</organism>
<evidence type="ECO:0000313" key="4">
    <source>
        <dbReference type="EMBL" id="GAA1703505.1"/>
    </source>
</evidence>
<dbReference type="PANTHER" id="PTHR48106">
    <property type="entry name" value="QUINONE OXIDOREDUCTASE PIG3-RELATED"/>
    <property type="match status" value="1"/>
</dbReference>
<dbReference type="InterPro" id="IPR011032">
    <property type="entry name" value="GroES-like_sf"/>
</dbReference>
<dbReference type="RefSeq" id="WP_344072486.1">
    <property type="nucleotide sequence ID" value="NZ_BAAAPL010000002.1"/>
</dbReference>
<evidence type="ECO:0000256" key="1">
    <source>
        <dbReference type="ARBA" id="ARBA00022857"/>
    </source>
</evidence>
<name>A0ABN2IER5_9MICO</name>
<keyword evidence="2" id="KW-0560">Oxidoreductase</keyword>
<keyword evidence="1" id="KW-0521">NADP</keyword>
<dbReference type="SMART" id="SM00829">
    <property type="entry name" value="PKS_ER"/>
    <property type="match status" value="1"/>
</dbReference>
<evidence type="ECO:0000313" key="5">
    <source>
        <dbReference type="Proteomes" id="UP001501690"/>
    </source>
</evidence>
<comment type="caution">
    <text evidence="4">The sequence shown here is derived from an EMBL/GenBank/DDBJ whole genome shotgun (WGS) entry which is preliminary data.</text>
</comment>
<dbReference type="EMBL" id="BAAAPL010000002">
    <property type="protein sequence ID" value="GAA1703505.1"/>
    <property type="molecule type" value="Genomic_DNA"/>
</dbReference>
<dbReference type="Pfam" id="PF00107">
    <property type="entry name" value="ADH_zinc_N"/>
    <property type="match status" value="1"/>
</dbReference>
<dbReference type="Gene3D" id="3.90.180.10">
    <property type="entry name" value="Medium-chain alcohol dehydrogenases, catalytic domain"/>
    <property type="match status" value="1"/>
</dbReference>
<dbReference type="InterPro" id="IPR013149">
    <property type="entry name" value="ADH-like_C"/>
</dbReference>
<gene>
    <name evidence="4" type="ORF">GCM10009808_21760</name>
</gene>